<reference evidence="2 3" key="1">
    <citation type="submission" date="2018-02" db="EMBL/GenBank/DDBJ databases">
        <title>Genomic Encyclopedia of Archaeal and Bacterial Type Strains, Phase II (KMG-II): from individual species to whole genera.</title>
        <authorList>
            <person name="Goeker M."/>
        </authorList>
    </citation>
    <scope>NUCLEOTIDE SEQUENCE [LARGE SCALE GENOMIC DNA]</scope>
    <source>
        <strain evidence="2 3">DSM 3808</strain>
    </source>
</reference>
<feature type="signal peptide" evidence="1">
    <location>
        <begin position="1"/>
        <end position="26"/>
    </location>
</feature>
<evidence type="ECO:0000313" key="3">
    <source>
        <dbReference type="Proteomes" id="UP000237749"/>
    </source>
</evidence>
<sequence length="101" mass="10420">MRKLPAFVLAAAAVFTVAGTPITAQAATCSSSVPNCYSSNCYTSSCYGQSLNSLLSKYGCNTNSSNCNTSTGKKGASTGKTCNTGSSCNTRQLSSFLRSCR</sequence>
<comment type="caution">
    <text evidence="2">The sequence shown here is derived from an EMBL/GenBank/DDBJ whole genome shotgun (WGS) entry which is preliminary data.</text>
</comment>
<dbReference type="Proteomes" id="UP000237749">
    <property type="component" value="Unassembled WGS sequence"/>
</dbReference>
<evidence type="ECO:0000313" key="2">
    <source>
        <dbReference type="EMBL" id="PPK81232.1"/>
    </source>
</evidence>
<keyword evidence="3" id="KW-1185">Reference proteome</keyword>
<dbReference type="AlphaFoldDB" id="A0A2S6HU07"/>
<dbReference type="RefSeq" id="WP_104436340.1">
    <property type="nucleotide sequence ID" value="NZ_PTJA01000004.1"/>
</dbReference>
<organism evidence="2 3">
    <name type="scientific">Lacrimispora xylanisolvens</name>
    <dbReference type="NCBI Taxonomy" id="384636"/>
    <lineage>
        <taxon>Bacteria</taxon>
        <taxon>Bacillati</taxon>
        <taxon>Bacillota</taxon>
        <taxon>Clostridia</taxon>
        <taxon>Lachnospirales</taxon>
        <taxon>Lachnospiraceae</taxon>
        <taxon>Lacrimispora</taxon>
    </lineage>
</organism>
<keyword evidence="1" id="KW-0732">Signal</keyword>
<feature type="chain" id="PRO_5015670756" evidence="1">
    <location>
        <begin position="27"/>
        <end position="101"/>
    </location>
</feature>
<name>A0A2S6HU07_9FIRM</name>
<dbReference type="EMBL" id="PTJA01000004">
    <property type="protein sequence ID" value="PPK81232.1"/>
    <property type="molecule type" value="Genomic_DNA"/>
</dbReference>
<protein>
    <submittedName>
        <fullName evidence="2">Uncharacterized protein</fullName>
    </submittedName>
</protein>
<proteinExistence type="predicted"/>
<accession>A0A2S6HU07</accession>
<evidence type="ECO:0000256" key="1">
    <source>
        <dbReference type="SAM" id="SignalP"/>
    </source>
</evidence>
<gene>
    <name evidence="2" type="ORF">BXY41_10431</name>
</gene>